<dbReference type="Proteomes" id="UP000546464">
    <property type="component" value="Unassembled WGS sequence"/>
</dbReference>
<feature type="transmembrane region" description="Helical" evidence="1">
    <location>
        <begin position="152"/>
        <end position="173"/>
    </location>
</feature>
<dbReference type="AlphaFoldDB" id="A0A842HAK0"/>
<dbReference type="EMBL" id="JACHVB010000013">
    <property type="protein sequence ID" value="MBC2593442.1"/>
    <property type="molecule type" value="Genomic_DNA"/>
</dbReference>
<protein>
    <submittedName>
        <fullName evidence="3">CPBP family intramembrane metalloprotease</fullName>
    </submittedName>
</protein>
<keyword evidence="3" id="KW-0378">Hydrolase</keyword>
<keyword evidence="1" id="KW-0472">Membrane</keyword>
<keyword evidence="3" id="KW-0482">Metalloprotease</keyword>
<dbReference type="GO" id="GO:0080120">
    <property type="term" value="P:CAAX-box protein maturation"/>
    <property type="evidence" value="ECO:0007669"/>
    <property type="project" value="UniProtKB-ARBA"/>
</dbReference>
<proteinExistence type="predicted"/>
<evidence type="ECO:0000313" key="3">
    <source>
        <dbReference type="EMBL" id="MBC2593442.1"/>
    </source>
</evidence>
<feature type="domain" description="CAAX prenyl protease 2/Lysostaphin resistance protein A-like" evidence="2">
    <location>
        <begin position="80"/>
        <end position="198"/>
    </location>
</feature>
<dbReference type="Pfam" id="PF02517">
    <property type="entry name" value="Rce1-like"/>
    <property type="match status" value="1"/>
</dbReference>
<dbReference type="GO" id="GO:0004175">
    <property type="term" value="F:endopeptidase activity"/>
    <property type="evidence" value="ECO:0007669"/>
    <property type="project" value="UniProtKB-ARBA"/>
</dbReference>
<feature type="transmembrane region" description="Helical" evidence="1">
    <location>
        <begin position="6"/>
        <end position="23"/>
    </location>
</feature>
<feature type="transmembrane region" description="Helical" evidence="1">
    <location>
        <begin position="111"/>
        <end position="132"/>
    </location>
</feature>
<reference evidence="3 4" key="1">
    <citation type="submission" date="2020-07" db="EMBL/GenBank/DDBJ databases">
        <authorList>
            <person name="Feng X."/>
        </authorList>
    </citation>
    <scope>NUCLEOTIDE SEQUENCE [LARGE SCALE GENOMIC DNA]</scope>
    <source>
        <strain evidence="3 4">JCM31066</strain>
    </source>
</reference>
<comment type="caution">
    <text evidence="3">The sequence shown here is derived from an EMBL/GenBank/DDBJ whole genome shotgun (WGS) entry which is preliminary data.</text>
</comment>
<feature type="transmembrane region" description="Helical" evidence="1">
    <location>
        <begin position="44"/>
        <end position="62"/>
    </location>
</feature>
<name>A0A842HAK0_9BACT</name>
<organism evidence="3 4">
    <name type="scientific">Ruficoccus amylovorans</name>
    <dbReference type="NCBI Taxonomy" id="1804625"/>
    <lineage>
        <taxon>Bacteria</taxon>
        <taxon>Pseudomonadati</taxon>
        <taxon>Verrucomicrobiota</taxon>
        <taxon>Opitutia</taxon>
        <taxon>Puniceicoccales</taxon>
        <taxon>Cerasicoccaceae</taxon>
        <taxon>Ruficoccus</taxon>
    </lineage>
</organism>
<accession>A0A842HAK0</accession>
<gene>
    <name evidence="3" type="ORF">H5P28_04130</name>
</gene>
<dbReference type="GO" id="GO:0008237">
    <property type="term" value="F:metallopeptidase activity"/>
    <property type="evidence" value="ECO:0007669"/>
    <property type="project" value="UniProtKB-KW"/>
</dbReference>
<keyword evidence="1" id="KW-1133">Transmembrane helix</keyword>
<evidence type="ECO:0000313" key="4">
    <source>
        <dbReference type="Proteomes" id="UP000546464"/>
    </source>
</evidence>
<evidence type="ECO:0000259" key="2">
    <source>
        <dbReference type="Pfam" id="PF02517"/>
    </source>
</evidence>
<keyword evidence="1" id="KW-0812">Transmembrane</keyword>
<keyword evidence="4" id="KW-1185">Reference proteome</keyword>
<dbReference type="InterPro" id="IPR003675">
    <property type="entry name" value="Rce1/LyrA-like_dom"/>
</dbReference>
<sequence length="214" mass="23457">MQNDPLMIVIMFAASIYLAKLWFDDFKANKRGEPNPKAFPGATACSALCVIVAVVGALILLAAETFGEIALGISAQQSDITWLALLSITAAAFFEELIFRGYLVVTKKGTAALIGSIFIFSFLFAALHPFLWDLDMPEGVPGWQFWQGTLTFDWGVKGWFSTALVFANSLWFYTVRFYGLNKTRSLIPCVAAHLASNVGVFVIKLAQGHVVGLY</sequence>
<feature type="transmembrane region" description="Helical" evidence="1">
    <location>
        <begin position="82"/>
        <end position="99"/>
    </location>
</feature>
<keyword evidence="3" id="KW-0645">Protease</keyword>
<dbReference type="GO" id="GO:0006508">
    <property type="term" value="P:proteolysis"/>
    <property type="evidence" value="ECO:0007669"/>
    <property type="project" value="UniProtKB-KW"/>
</dbReference>
<evidence type="ECO:0000256" key="1">
    <source>
        <dbReference type="SAM" id="Phobius"/>
    </source>
</evidence>